<dbReference type="AlphaFoldDB" id="A0A9D4FCW4"/>
<sequence>MFKTTAAQLLHRAQYKLVSPEHDSSTCKPTRTIPGDHQSTKAGLVWTSEQTRLYDDDCDPKVGREMSPSRTSKEKLEGQYVRCHHGLATPRSQRQT</sequence>
<evidence type="ECO:0000256" key="1">
    <source>
        <dbReference type="SAM" id="MobiDB-lite"/>
    </source>
</evidence>
<dbReference type="EMBL" id="JAIWYP010000007">
    <property type="protein sequence ID" value="KAH3795103.1"/>
    <property type="molecule type" value="Genomic_DNA"/>
</dbReference>
<evidence type="ECO:0000313" key="3">
    <source>
        <dbReference type="Proteomes" id="UP000828390"/>
    </source>
</evidence>
<comment type="caution">
    <text evidence="2">The sequence shown here is derived from an EMBL/GenBank/DDBJ whole genome shotgun (WGS) entry which is preliminary data.</text>
</comment>
<accession>A0A9D4FCW4</accession>
<feature type="region of interest" description="Disordered" evidence="1">
    <location>
        <begin position="18"/>
        <end position="40"/>
    </location>
</feature>
<organism evidence="2 3">
    <name type="scientific">Dreissena polymorpha</name>
    <name type="common">Zebra mussel</name>
    <name type="synonym">Mytilus polymorpha</name>
    <dbReference type="NCBI Taxonomy" id="45954"/>
    <lineage>
        <taxon>Eukaryota</taxon>
        <taxon>Metazoa</taxon>
        <taxon>Spiralia</taxon>
        <taxon>Lophotrochozoa</taxon>
        <taxon>Mollusca</taxon>
        <taxon>Bivalvia</taxon>
        <taxon>Autobranchia</taxon>
        <taxon>Heteroconchia</taxon>
        <taxon>Euheterodonta</taxon>
        <taxon>Imparidentia</taxon>
        <taxon>Neoheterodontei</taxon>
        <taxon>Myida</taxon>
        <taxon>Dreissenoidea</taxon>
        <taxon>Dreissenidae</taxon>
        <taxon>Dreissena</taxon>
    </lineage>
</organism>
<protein>
    <submittedName>
        <fullName evidence="2">Uncharacterized protein</fullName>
    </submittedName>
</protein>
<feature type="region of interest" description="Disordered" evidence="1">
    <location>
        <begin position="56"/>
        <end position="78"/>
    </location>
</feature>
<gene>
    <name evidence="2" type="ORF">DPMN_148648</name>
</gene>
<keyword evidence="3" id="KW-1185">Reference proteome</keyword>
<reference evidence="2" key="2">
    <citation type="submission" date="2020-11" db="EMBL/GenBank/DDBJ databases">
        <authorList>
            <person name="McCartney M.A."/>
            <person name="Auch B."/>
            <person name="Kono T."/>
            <person name="Mallez S."/>
            <person name="Becker A."/>
            <person name="Gohl D.M."/>
            <person name="Silverstein K.A.T."/>
            <person name="Koren S."/>
            <person name="Bechman K.B."/>
            <person name="Herman A."/>
            <person name="Abrahante J.E."/>
            <person name="Garbe J."/>
        </authorList>
    </citation>
    <scope>NUCLEOTIDE SEQUENCE</scope>
    <source>
        <strain evidence="2">Duluth1</strain>
        <tissue evidence="2">Whole animal</tissue>
    </source>
</reference>
<proteinExistence type="predicted"/>
<dbReference type="Proteomes" id="UP000828390">
    <property type="component" value="Unassembled WGS sequence"/>
</dbReference>
<reference evidence="2" key="1">
    <citation type="journal article" date="2019" name="bioRxiv">
        <title>The Genome of the Zebra Mussel, Dreissena polymorpha: A Resource for Invasive Species Research.</title>
        <authorList>
            <person name="McCartney M.A."/>
            <person name="Auch B."/>
            <person name="Kono T."/>
            <person name="Mallez S."/>
            <person name="Zhang Y."/>
            <person name="Obille A."/>
            <person name="Becker A."/>
            <person name="Abrahante J.E."/>
            <person name="Garbe J."/>
            <person name="Badalamenti J.P."/>
            <person name="Herman A."/>
            <person name="Mangelson H."/>
            <person name="Liachko I."/>
            <person name="Sullivan S."/>
            <person name="Sone E.D."/>
            <person name="Koren S."/>
            <person name="Silverstein K.A.T."/>
            <person name="Beckman K.B."/>
            <person name="Gohl D.M."/>
        </authorList>
    </citation>
    <scope>NUCLEOTIDE SEQUENCE</scope>
    <source>
        <strain evidence="2">Duluth1</strain>
        <tissue evidence="2">Whole animal</tissue>
    </source>
</reference>
<evidence type="ECO:0000313" key="2">
    <source>
        <dbReference type="EMBL" id="KAH3795103.1"/>
    </source>
</evidence>
<name>A0A9D4FCW4_DREPO</name>